<accession>A0A3Q7JF44</accession>
<keyword evidence="1" id="KW-1133">Transmembrane helix</keyword>
<reference evidence="2" key="2">
    <citation type="submission" date="2019-01" db="UniProtKB">
        <authorList>
            <consortium name="EnsemblPlants"/>
        </authorList>
    </citation>
    <scope>IDENTIFICATION</scope>
    <source>
        <strain evidence="2">cv. Heinz 1706</strain>
    </source>
</reference>
<evidence type="ECO:0000313" key="3">
    <source>
        <dbReference type="Proteomes" id="UP000004994"/>
    </source>
</evidence>
<keyword evidence="1" id="KW-0812">Transmembrane</keyword>
<evidence type="ECO:0000313" key="2">
    <source>
        <dbReference type="EnsemblPlants" id="Solyc12g098480.1.1.1"/>
    </source>
</evidence>
<dbReference type="Gramene" id="Solyc12g098480.1.1">
    <property type="protein sequence ID" value="Solyc12g098480.1.1.1"/>
    <property type="gene ID" value="Solyc12g098480.1"/>
</dbReference>
<keyword evidence="1" id="KW-0472">Membrane</keyword>
<dbReference type="InParanoid" id="A0A3Q7JF44"/>
<dbReference type="STRING" id="4081.A0A3Q7JF44"/>
<dbReference type="PaxDb" id="4081-Solyc12g098480.1.1"/>
<dbReference type="EnsemblPlants" id="Solyc12g098480.1.1">
    <property type="protein sequence ID" value="Solyc12g098480.1.1.1"/>
    <property type="gene ID" value="Solyc12g098480.1"/>
</dbReference>
<sequence>MASFPIDTSKEMKLERYNSYIRRLNSTKLIVASSKLLFRVTLLVALILIFFFIISQPQICQVD</sequence>
<evidence type="ECO:0000256" key="1">
    <source>
        <dbReference type="SAM" id="Phobius"/>
    </source>
</evidence>
<proteinExistence type="predicted"/>
<name>A0A3Q7JF44_SOLLC</name>
<organism evidence="2">
    <name type="scientific">Solanum lycopersicum</name>
    <name type="common">Tomato</name>
    <name type="synonym">Lycopersicon esculentum</name>
    <dbReference type="NCBI Taxonomy" id="4081"/>
    <lineage>
        <taxon>Eukaryota</taxon>
        <taxon>Viridiplantae</taxon>
        <taxon>Streptophyta</taxon>
        <taxon>Embryophyta</taxon>
        <taxon>Tracheophyta</taxon>
        <taxon>Spermatophyta</taxon>
        <taxon>Magnoliopsida</taxon>
        <taxon>eudicotyledons</taxon>
        <taxon>Gunneridae</taxon>
        <taxon>Pentapetalae</taxon>
        <taxon>asterids</taxon>
        <taxon>lamiids</taxon>
        <taxon>Solanales</taxon>
        <taxon>Solanaceae</taxon>
        <taxon>Solanoideae</taxon>
        <taxon>Solaneae</taxon>
        <taxon>Solanum</taxon>
        <taxon>Solanum subgen. Lycopersicon</taxon>
    </lineage>
</organism>
<reference evidence="2" key="1">
    <citation type="journal article" date="2012" name="Nature">
        <title>The tomato genome sequence provides insights into fleshy fruit evolution.</title>
        <authorList>
            <consortium name="Tomato Genome Consortium"/>
        </authorList>
    </citation>
    <scope>NUCLEOTIDE SEQUENCE [LARGE SCALE GENOMIC DNA]</scope>
    <source>
        <strain evidence="2">cv. Heinz 1706</strain>
    </source>
</reference>
<keyword evidence="3" id="KW-1185">Reference proteome</keyword>
<dbReference type="AlphaFoldDB" id="A0A3Q7JF44"/>
<protein>
    <submittedName>
        <fullName evidence="2">Uncharacterized protein</fullName>
    </submittedName>
</protein>
<feature type="transmembrane region" description="Helical" evidence="1">
    <location>
        <begin position="36"/>
        <end position="54"/>
    </location>
</feature>
<dbReference type="Proteomes" id="UP000004994">
    <property type="component" value="Chromosome 12"/>
</dbReference>